<sequence length="274" mass="30052">MTEFDVETVFAVALKAVKDAGEIIKEAFYKKKAVVTKSCDVDLVTETDQAVEKMLISRIKENFPNHMFIGEESVAAGEKCDLTDEPTWIVDPVDGTMNFVHSFPHSCISLAVLYRKDIHVGIIYNPTLEQMYTAKLGQGAFLNGKPIRVSEETELGKSLVIAEFGTNRDPQKMESVLKNITALMNKVHGLRAMGSAALNMSSVASGGSDCYFEYGIHVWDIAAGTLIVREAGGVCIDTEGGPLDLMSRRMICASSEKLALQIIPLLTQLKLERD</sequence>
<name>A0A8J2WR82_9CRUS</name>
<dbReference type="PROSITE" id="PS00630">
    <property type="entry name" value="IMP_2"/>
    <property type="match status" value="1"/>
</dbReference>
<evidence type="ECO:0000256" key="9">
    <source>
        <dbReference type="RuleBase" id="RU364068"/>
    </source>
</evidence>
<dbReference type="InterPro" id="IPR033942">
    <property type="entry name" value="IMPase"/>
</dbReference>
<evidence type="ECO:0000256" key="7">
    <source>
        <dbReference type="ARBA" id="ARBA00022842"/>
    </source>
</evidence>
<dbReference type="Gene3D" id="3.30.540.10">
    <property type="entry name" value="Fructose-1,6-Bisphosphatase, subunit A, domain 1"/>
    <property type="match status" value="1"/>
</dbReference>
<dbReference type="Pfam" id="PF00459">
    <property type="entry name" value="Inositol_P"/>
    <property type="match status" value="1"/>
</dbReference>
<comment type="catalytic activity">
    <reaction evidence="1 9">
        <text>a myo-inositol phosphate + H2O = myo-inositol + phosphate</text>
        <dbReference type="Rhea" id="RHEA:24056"/>
        <dbReference type="ChEBI" id="CHEBI:15377"/>
        <dbReference type="ChEBI" id="CHEBI:17268"/>
        <dbReference type="ChEBI" id="CHEBI:43474"/>
        <dbReference type="ChEBI" id="CHEBI:84139"/>
        <dbReference type="EC" id="3.1.3.25"/>
    </reaction>
</comment>
<gene>
    <name evidence="10" type="ORF">DGAL_LOCUS16423</name>
</gene>
<evidence type="ECO:0000313" key="10">
    <source>
        <dbReference type="EMBL" id="CAH0112654.1"/>
    </source>
</evidence>
<comment type="pathway">
    <text evidence="3 9">Polyol metabolism; myo-inositol biosynthesis; myo-inositol from D-glucose 6-phosphate: step 2/2.</text>
</comment>
<dbReference type="Proteomes" id="UP000789390">
    <property type="component" value="Unassembled WGS sequence"/>
</dbReference>
<dbReference type="PANTHER" id="PTHR20854">
    <property type="entry name" value="INOSITOL MONOPHOSPHATASE"/>
    <property type="match status" value="1"/>
</dbReference>
<feature type="binding site" evidence="8">
    <location>
        <position position="94"/>
    </location>
    <ligand>
        <name>Mg(2+)</name>
        <dbReference type="ChEBI" id="CHEBI:18420"/>
        <label>1</label>
        <note>catalytic</note>
    </ligand>
</feature>
<accession>A0A8J2WR82</accession>
<dbReference type="GO" id="GO:0007165">
    <property type="term" value="P:signal transduction"/>
    <property type="evidence" value="ECO:0007669"/>
    <property type="project" value="TreeGrafter"/>
</dbReference>
<evidence type="ECO:0000256" key="1">
    <source>
        <dbReference type="ARBA" id="ARBA00001033"/>
    </source>
</evidence>
<organism evidence="10 11">
    <name type="scientific">Daphnia galeata</name>
    <dbReference type="NCBI Taxonomy" id="27404"/>
    <lineage>
        <taxon>Eukaryota</taxon>
        <taxon>Metazoa</taxon>
        <taxon>Ecdysozoa</taxon>
        <taxon>Arthropoda</taxon>
        <taxon>Crustacea</taxon>
        <taxon>Branchiopoda</taxon>
        <taxon>Diplostraca</taxon>
        <taxon>Cladocera</taxon>
        <taxon>Anomopoda</taxon>
        <taxon>Daphniidae</taxon>
        <taxon>Daphnia</taxon>
    </lineage>
</organism>
<dbReference type="UniPathway" id="UPA00823">
    <property type="reaction ID" value="UER00788"/>
</dbReference>
<dbReference type="InterPro" id="IPR020552">
    <property type="entry name" value="Inositol_monoPase_Li-sen"/>
</dbReference>
<dbReference type="PROSITE" id="PS00629">
    <property type="entry name" value="IMP_1"/>
    <property type="match status" value="1"/>
</dbReference>
<keyword evidence="11" id="KW-1185">Reference proteome</keyword>
<dbReference type="InterPro" id="IPR020583">
    <property type="entry name" value="Inositol_monoP_metal-BS"/>
</dbReference>
<dbReference type="PRINTS" id="PR00378">
    <property type="entry name" value="LIIMPHPHTASE"/>
</dbReference>
<protein>
    <recommendedName>
        <fullName evidence="9">Inositol-1-monophosphatase</fullName>
        <ecNumber evidence="9">3.1.3.25</ecNumber>
    </recommendedName>
</protein>
<dbReference type="GO" id="GO:0008934">
    <property type="term" value="F:inositol monophosphate 1-phosphatase activity"/>
    <property type="evidence" value="ECO:0007669"/>
    <property type="project" value="InterPro"/>
</dbReference>
<comment type="caution">
    <text evidence="10">The sequence shown here is derived from an EMBL/GenBank/DDBJ whole genome shotgun (WGS) entry which is preliminary data.</text>
</comment>
<keyword evidence="7 8" id="KW-0460">Magnesium</keyword>
<dbReference type="Gene3D" id="3.40.190.80">
    <property type="match status" value="1"/>
</dbReference>
<dbReference type="SUPFAM" id="SSF56655">
    <property type="entry name" value="Carbohydrate phosphatase"/>
    <property type="match status" value="1"/>
</dbReference>
<evidence type="ECO:0000256" key="8">
    <source>
        <dbReference type="PIRSR" id="PIRSR600760-2"/>
    </source>
</evidence>
<dbReference type="EC" id="3.1.3.25" evidence="9"/>
<comment type="cofactor">
    <cofactor evidence="2 8 9">
        <name>Mg(2+)</name>
        <dbReference type="ChEBI" id="CHEBI:18420"/>
    </cofactor>
</comment>
<evidence type="ECO:0000256" key="5">
    <source>
        <dbReference type="ARBA" id="ARBA00022723"/>
    </source>
</evidence>
<reference evidence="10" key="1">
    <citation type="submission" date="2021-11" db="EMBL/GenBank/DDBJ databases">
        <authorList>
            <person name="Schell T."/>
        </authorList>
    </citation>
    <scope>NUCLEOTIDE SEQUENCE</scope>
    <source>
        <strain evidence="10">M5</strain>
    </source>
</reference>
<evidence type="ECO:0000256" key="6">
    <source>
        <dbReference type="ARBA" id="ARBA00022801"/>
    </source>
</evidence>
<dbReference type="GO" id="GO:0046854">
    <property type="term" value="P:phosphatidylinositol phosphate biosynthetic process"/>
    <property type="evidence" value="ECO:0007669"/>
    <property type="project" value="InterPro"/>
</dbReference>
<comment type="similarity">
    <text evidence="4 9">Belongs to the inositol monophosphatase superfamily.</text>
</comment>
<dbReference type="InterPro" id="IPR020550">
    <property type="entry name" value="Inositol_monophosphatase_CS"/>
</dbReference>
<dbReference type="FunFam" id="3.30.540.10:FF:000004">
    <property type="entry name" value="Inositol-1-monophosphatase"/>
    <property type="match status" value="1"/>
</dbReference>
<dbReference type="FunFam" id="3.40.190.80:FF:000002">
    <property type="entry name" value="Inositol-1-monophosphatase"/>
    <property type="match status" value="1"/>
</dbReference>
<dbReference type="AlphaFoldDB" id="A0A8J2WR82"/>
<dbReference type="GO" id="GO:0006021">
    <property type="term" value="P:inositol biosynthetic process"/>
    <property type="evidence" value="ECO:0007669"/>
    <property type="project" value="UniProtKB-UniPathway"/>
</dbReference>
<dbReference type="InterPro" id="IPR000760">
    <property type="entry name" value="Inositol_monophosphatase-like"/>
</dbReference>
<dbReference type="EMBL" id="CAKKLH010000329">
    <property type="protein sequence ID" value="CAH0112654.1"/>
    <property type="molecule type" value="Genomic_DNA"/>
</dbReference>
<keyword evidence="6 9" id="KW-0378">Hydrolase</keyword>
<evidence type="ECO:0000256" key="2">
    <source>
        <dbReference type="ARBA" id="ARBA00001946"/>
    </source>
</evidence>
<evidence type="ECO:0000256" key="4">
    <source>
        <dbReference type="ARBA" id="ARBA00009759"/>
    </source>
</evidence>
<feature type="binding site" evidence="8">
    <location>
        <position position="91"/>
    </location>
    <ligand>
        <name>Mg(2+)</name>
        <dbReference type="ChEBI" id="CHEBI:18420"/>
        <label>1</label>
        <note>catalytic</note>
    </ligand>
</feature>
<dbReference type="OrthoDB" id="10254945at2759"/>
<dbReference type="CDD" id="cd01639">
    <property type="entry name" value="IMPase"/>
    <property type="match status" value="1"/>
</dbReference>
<evidence type="ECO:0000256" key="3">
    <source>
        <dbReference type="ARBA" id="ARBA00005152"/>
    </source>
</evidence>
<dbReference type="PANTHER" id="PTHR20854:SF4">
    <property type="entry name" value="INOSITOL-1-MONOPHOSPHATASE-RELATED"/>
    <property type="match status" value="1"/>
</dbReference>
<feature type="binding site" evidence="8">
    <location>
        <position position="71"/>
    </location>
    <ligand>
        <name>Mg(2+)</name>
        <dbReference type="ChEBI" id="CHEBI:18420"/>
        <label>1</label>
        <note>catalytic</note>
    </ligand>
</feature>
<dbReference type="PRINTS" id="PR00377">
    <property type="entry name" value="IMPHPHTASES"/>
</dbReference>
<keyword evidence="5 8" id="KW-0479">Metal-binding</keyword>
<proteinExistence type="inferred from homology"/>
<dbReference type="GO" id="GO:0046872">
    <property type="term" value="F:metal ion binding"/>
    <property type="evidence" value="ECO:0007669"/>
    <property type="project" value="UniProtKB-KW"/>
</dbReference>
<feature type="binding site" evidence="8">
    <location>
        <position position="220"/>
    </location>
    <ligand>
        <name>Mg(2+)</name>
        <dbReference type="ChEBI" id="CHEBI:18420"/>
        <label>2</label>
    </ligand>
</feature>
<evidence type="ECO:0000313" key="11">
    <source>
        <dbReference type="Proteomes" id="UP000789390"/>
    </source>
</evidence>